<dbReference type="InterPro" id="IPR013189">
    <property type="entry name" value="Glyco_hydro_32_C"/>
</dbReference>
<evidence type="ECO:0000259" key="6">
    <source>
        <dbReference type="Pfam" id="PF00251"/>
    </source>
</evidence>
<dbReference type="SMART" id="SM00640">
    <property type="entry name" value="Glyco_32"/>
    <property type="match status" value="1"/>
</dbReference>
<feature type="domain" description="Glycosyl hydrolase family 32 C-terminal" evidence="7">
    <location>
        <begin position="469"/>
        <end position="577"/>
    </location>
</feature>
<evidence type="ECO:0000256" key="4">
    <source>
        <dbReference type="RuleBase" id="RU362110"/>
    </source>
</evidence>
<dbReference type="AlphaFoldDB" id="U2QJS7"/>
<dbReference type="InterPro" id="IPR013148">
    <property type="entry name" value="Glyco_hydro_32_N"/>
</dbReference>
<dbReference type="PANTHER" id="PTHR42800">
    <property type="entry name" value="EXOINULINASE INUD (AFU_ORTHOLOGUE AFUA_5G00480)"/>
    <property type="match status" value="1"/>
</dbReference>
<dbReference type="Pfam" id="PF08244">
    <property type="entry name" value="Glyco_hydro_32C"/>
    <property type="match status" value="1"/>
</dbReference>
<evidence type="ECO:0000256" key="1">
    <source>
        <dbReference type="ARBA" id="ARBA00009902"/>
    </source>
</evidence>
<dbReference type="InterPro" id="IPR023296">
    <property type="entry name" value="Glyco_hydro_beta-prop_sf"/>
</dbReference>
<keyword evidence="5" id="KW-0732">Signal</keyword>
<protein>
    <submittedName>
        <fullName evidence="9">Fructan beta-fructosidase family protein</fullName>
    </submittedName>
</protein>
<feature type="domain" description="Glycosyl hydrolase family 32 N-terminal" evidence="6">
    <location>
        <begin position="153"/>
        <end position="449"/>
    </location>
</feature>
<gene>
    <name evidence="9" type="ORF">HMPREF9135_1185</name>
</gene>
<dbReference type="Gene3D" id="2.115.10.20">
    <property type="entry name" value="Glycosyl hydrolase domain, family 43"/>
    <property type="match status" value="1"/>
</dbReference>
<dbReference type="PANTHER" id="PTHR42800:SF1">
    <property type="entry name" value="EXOINULINASE INUD (AFU_ORTHOLOGUE AFUA_5G00480)"/>
    <property type="match status" value="1"/>
</dbReference>
<dbReference type="InterPro" id="IPR013320">
    <property type="entry name" value="ConA-like_dom_sf"/>
</dbReference>
<feature type="signal peptide" evidence="5">
    <location>
        <begin position="1"/>
        <end position="33"/>
    </location>
</feature>
<evidence type="ECO:0000259" key="8">
    <source>
        <dbReference type="Pfam" id="PF16352"/>
    </source>
</evidence>
<comment type="caution">
    <text evidence="9">The sequence shown here is derived from an EMBL/GenBank/DDBJ whole genome shotgun (WGS) entry which is preliminary data.</text>
</comment>
<dbReference type="Pfam" id="PF00251">
    <property type="entry name" value="Glyco_hydro_32N"/>
    <property type="match status" value="1"/>
</dbReference>
<keyword evidence="10" id="KW-1185">Reference proteome</keyword>
<dbReference type="Gene3D" id="2.60.120.560">
    <property type="entry name" value="Exo-inulinase, domain 1"/>
    <property type="match status" value="1"/>
</dbReference>
<dbReference type="GO" id="GO:0005737">
    <property type="term" value="C:cytoplasm"/>
    <property type="evidence" value="ECO:0007669"/>
    <property type="project" value="TreeGrafter"/>
</dbReference>
<keyword evidence="2 4" id="KW-0378">Hydrolase</keyword>
<evidence type="ECO:0000313" key="9">
    <source>
        <dbReference type="EMBL" id="ERK39067.1"/>
    </source>
</evidence>
<dbReference type="InterPro" id="IPR032313">
    <property type="entry name" value="DUF4980"/>
</dbReference>
<evidence type="ECO:0000256" key="2">
    <source>
        <dbReference type="ARBA" id="ARBA00022801"/>
    </source>
</evidence>
<accession>U2QJS7</accession>
<reference evidence="9 10" key="1">
    <citation type="submission" date="2013-08" db="EMBL/GenBank/DDBJ databases">
        <authorList>
            <person name="Durkin A.S."/>
            <person name="Haft D.R."/>
            <person name="McCorrison J."/>
            <person name="Torralba M."/>
            <person name="Gillis M."/>
            <person name="Haft D.H."/>
            <person name="Methe B."/>
            <person name="Sutton G."/>
            <person name="Nelson K.E."/>
        </authorList>
    </citation>
    <scope>NUCLEOTIDE SEQUENCE [LARGE SCALE GENOMIC DNA]</scope>
    <source>
        <strain evidence="9 10">F0067</strain>
    </source>
</reference>
<dbReference type="SUPFAM" id="SSF49899">
    <property type="entry name" value="Concanavalin A-like lectins/glucanases"/>
    <property type="match status" value="1"/>
</dbReference>
<dbReference type="PROSITE" id="PS00609">
    <property type="entry name" value="GLYCOSYL_HYDROL_F32"/>
    <property type="match status" value="1"/>
</dbReference>
<dbReference type="SUPFAM" id="SSF75005">
    <property type="entry name" value="Arabinanase/levansucrase/invertase"/>
    <property type="match status" value="1"/>
</dbReference>
<dbReference type="EMBL" id="AWEY01000029">
    <property type="protein sequence ID" value="ERK39067.1"/>
    <property type="molecule type" value="Genomic_DNA"/>
</dbReference>
<evidence type="ECO:0000259" key="7">
    <source>
        <dbReference type="Pfam" id="PF08244"/>
    </source>
</evidence>
<dbReference type="CDD" id="cd18622">
    <property type="entry name" value="GH32_Inu-like"/>
    <property type="match status" value="1"/>
</dbReference>
<comment type="similarity">
    <text evidence="1 4">Belongs to the glycosyl hydrolase 32 family.</text>
</comment>
<dbReference type="GO" id="GO:0004575">
    <property type="term" value="F:sucrose alpha-glucosidase activity"/>
    <property type="evidence" value="ECO:0007669"/>
    <property type="project" value="TreeGrafter"/>
</dbReference>
<keyword evidence="3 4" id="KW-0326">Glycosidase</keyword>
<sequence>MVVKNLKTKYRMTSLKKILLSVACLMTGLTAGAQTAIGNMNALSDTHAIYRLQTSARYLLLPVEEKEENARVRVIKGHTVVKEFNCRLALDKKDYMVPVDLKDLQGEPLLLDITFSGNRRSTGNINDFAVWKLLKTTDTFDASNRERFRPAYHHTPVYGWMNDPNGMFYKDGVWHLYFQYNPYGSTWENMTWGHSTSRDLIHWQYEGEAIEPDALGTIFSGSSVVDHNNTAGFGAGAIVAMYTSAGANQTQSLAYSTDGGKTFQKYSGNPIITSSLPDFRDPHMFWSEEYGRWYLILAAGQEMQIYSSANLKQWKYESSFGHEYGNHGGVWECPDLFKLPVKNATSAGQDKWVLLCNINPGGPFGGSATQYFTGHFDGHRFVCDTKPEVTKWMDYGKDHYAAVSFDNAPDGRRVALAWMSNWQYANQVPTTQYRSANAVPRDLGLFEYKGDTYLSSTPSKELLTLRGKKGKALTSACELVVDFRHSATVTLSNARGEQLVLTYDADRQTLSMDRTKSGDVQFSEAFPCVTTAPTLGKLGQLRVFIDKCSVEAIDAEGKVAITNLVFPSEPYTKVTLKGKARCAVYNLK</sequence>
<name>U2QJS7_9BACT</name>
<dbReference type="Proteomes" id="UP000016648">
    <property type="component" value="Unassembled WGS sequence"/>
</dbReference>
<evidence type="ECO:0000256" key="3">
    <source>
        <dbReference type="ARBA" id="ARBA00023295"/>
    </source>
</evidence>
<dbReference type="GO" id="GO:0005987">
    <property type="term" value="P:sucrose catabolic process"/>
    <property type="evidence" value="ECO:0007669"/>
    <property type="project" value="TreeGrafter"/>
</dbReference>
<feature type="chain" id="PRO_5004633448" evidence="5">
    <location>
        <begin position="34"/>
        <end position="588"/>
    </location>
</feature>
<dbReference type="InterPro" id="IPR001362">
    <property type="entry name" value="Glyco_hydro_32"/>
</dbReference>
<evidence type="ECO:0000313" key="10">
    <source>
        <dbReference type="Proteomes" id="UP000016648"/>
    </source>
</evidence>
<organism evidence="9 10">
    <name type="scientific">Segatella baroniae F0067</name>
    <dbReference type="NCBI Taxonomy" id="1115809"/>
    <lineage>
        <taxon>Bacteria</taxon>
        <taxon>Pseudomonadati</taxon>
        <taxon>Bacteroidota</taxon>
        <taxon>Bacteroidia</taxon>
        <taxon>Bacteroidales</taxon>
        <taxon>Prevotellaceae</taxon>
        <taxon>Segatella</taxon>
    </lineage>
</organism>
<dbReference type="Pfam" id="PF16352">
    <property type="entry name" value="DUF4980"/>
    <property type="match status" value="1"/>
</dbReference>
<dbReference type="InterPro" id="IPR018053">
    <property type="entry name" value="Glyco_hydro_32_AS"/>
</dbReference>
<dbReference type="PATRIC" id="fig|1115809.3.peg.1564"/>
<feature type="domain" description="DUF4980" evidence="8">
    <location>
        <begin position="44"/>
        <end position="152"/>
    </location>
</feature>
<evidence type="ECO:0000256" key="5">
    <source>
        <dbReference type="SAM" id="SignalP"/>
    </source>
</evidence>
<proteinExistence type="inferred from homology"/>